<dbReference type="EMBL" id="SKFG01000011">
    <property type="protein sequence ID" value="TCZ76886.1"/>
    <property type="molecule type" value="Genomic_DNA"/>
</dbReference>
<comment type="caution">
    <text evidence="8">The sequence shown here is derived from an EMBL/GenBank/DDBJ whole genome shotgun (WGS) entry which is preliminary data.</text>
</comment>
<dbReference type="AlphaFoldDB" id="A0A4R4EAJ6"/>
<dbReference type="PANTHER" id="PTHR33545:SF9">
    <property type="entry name" value="UPF0750 MEMBRANE PROTEIN YITE"/>
    <property type="match status" value="1"/>
</dbReference>
<evidence type="ECO:0000256" key="2">
    <source>
        <dbReference type="ARBA" id="ARBA00022475"/>
    </source>
</evidence>
<evidence type="ECO:0000313" key="9">
    <source>
        <dbReference type="Proteomes" id="UP000295418"/>
    </source>
</evidence>
<evidence type="ECO:0000256" key="6">
    <source>
        <dbReference type="SAM" id="Phobius"/>
    </source>
</evidence>
<evidence type="ECO:0000256" key="5">
    <source>
        <dbReference type="ARBA" id="ARBA00023136"/>
    </source>
</evidence>
<dbReference type="OrthoDB" id="1758221at2"/>
<feature type="transmembrane region" description="Helical" evidence="6">
    <location>
        <begin position="7"/>
        <end position="31"/>
    </location>
</feature>
<evidence type="ECO:0000259" key="7">
    <source>
        <dbReference type="Pfam" id="PF10035"/>
    </source>
</evidence>
<keyword evidence="2" id="KW-1003">Cell membrane</keyword>
<dbReference type="InterPro" id="IPR051461">
    <property type="entry name" value="UPF0750_membrane"/>
</dbReference>
<evidence type="ECO:0000313" key="8">
    <source>
        <dbReference type="EMBL" id="TCZ76886.1"/>
    </source>
</evidence>
<feature type="transmembrane region" description="Helical" evidence="6">
    <location>
        <begin position="58"/>
        <end position="76"/>
    </location>
</feature>
<dbReference type="InterPro" id="IPR015867">
    <property type="entry name" value="N-reg_PII/ATP_PRibTrfase_C"/>
</dbReference>
<dbReference type="CDD" id="cd16380">
    <property type="entry name" value="YitT_C"/>
    <property type="match status" value="1"/>
</dbReference>
<keyword evidence="5 6" id="KW-0472">Membrane</keyword>
<sequence>MSTQSRLYILVEYGYLVVGCFILACTFNYFLNPNQIASGGVSGLSTILFKVTGLSPAITQWLFNIPLFVLGWIILGKKYGMKVLAGTIALPLFVLLTSHVHPLTDNLLLAAIFGGLGVGIGIGIVFRGRGSTGGFSVAAQILHHYTGITLGLCVAVFDGMVIVIAGLVFSPEKAMYALIALFVTMKTIDLVQTGLRTSKVAFIITDHVEDMRLGILNDLDRGLTQLNAVGGYTGDQKTVLMVVVSQNTVIKLKHIVKSVDPTAFVILSDTAEVLGEGFKQHV</sequence>
<feature type="transmembrane region" description="Helical" evidence="6">
    <location>
        <begin position="147"/>
        <end position="168"/>
    </location>
</feature>
<dbReference type="Proteomes" id="UP000295418">
    <property type="component" value="Unassembled WGS sequence"/>
</dbReference>
<dbReference type="Pfam" id="PF02588">
    <property type="entry name" value="YitT_membrane"/>
    <property type="match status" value="1"/>
</dbReference>
<accession>A0A4R4EAJ6</accession>
<feature type="transmembrane region" description="Helical" evidence="6">
    <location>
        <begin position="107"/>
        <end position="126"/>
    </location>
</feature>
<evidence type="ECO:0000256" key="4">
    <source>
        <dbReference type="ARBA" id="ARBA00022989"/>
    </source>
</evidence>
<keyword evidence="9" id="KW-1185">Reference proteome</keyword>
<dbReference type="Pfam" id="PF10035">
    <property type="entry name" value="DUF2179"/>
    <property type="match status" value="1"/>
</dbReference>
<comment type="subcellular location">
    <subcellularLocation>
        <location evidence="1">Cell membrane</location>
        <topology evidence="1">Multi-pass membrane protein</topology>
    </subcellularLocation>
</comment>
<evidence type="ECO:0000256" key="1">
    <source>
        <dbReference type="ARBA" id="ARBA00004651"/>
    </source>
</evidence>
<dbReference type="InterPro" id="IPR019264">
    <property type="entry name" value="DUF2179"/>
</dbReference>
<dbReference type="PANTHER" id="PTHR33545">
    <property type="entry name" value="UPF0750 MEMBRANE PROTEIN YITT-RELATED"/>
    <property type="match status" value="1"/>
</dbReference>
<name>A0A4R4EAJ6_9BACL</name>
<keyword evidence="4 6" id="KW-1133">Transmembrane helix</keyword>
<gene>
    <name evidence="8" type="ORF">E0485_12855</name>
</gene>
<feature type="domain" description="DUF2179" evidence="7">
    <location>
        <begin position="221"/>
        <end position="275"/>
    </location>
</feature>
<reference evidence="8 9" key="1">
    <citation type="submission" date="2019-03" db="EMBL/GenBank/DDBJ databases">
        <authorList>
            <person name="Kim M.K.M."/>
        </authorList>
    </citation>
    <scope>NUCLEOTIDE SEQUENCE [LARGE SCALE GENOMIC DNA]</scope>
    <source>
        <strain evidence="8 9">18JY21-1</strain>
    </source>
</reference>
<dbReference type="Gene3D" id="3.30.70.120">
    <property type="match status" value="1"/>
</dbReference>
<organism evidence="8 9">
    <name type="scientific">Paenibacillus albiflavus</name>
    <dbReference type="NCBI Taxonomy" id="2545760"/>
    <lineage>
        <taxon>Bacteria</taxon>
        <taxon>Bacillati</taxon>
        <taxon>Bacillota</taxon>
        <taxon>Bacilli</taxon>
        <taxon>Bacillales</taxon>
        <taxon>Paenibacillaceae</taxon>
        <taxon>Paenibacillus</taxon>
    </lineage>
</organism>
<protein>
    <submittedName>
        <fullName evidence="8">YitT family protein</fullName>
    </submittedName>
</protein>
<keyword evidence="3 6" id="KW-0812">Transmembrane</keyword>
<dbReference type="PROSITE" id="PS51257">
    <property type="entry name" value="PROKAR_LIPOPROTEIN"/>
    <property type="match status" value="1"/>
</dbReference>
<evidence type="ECO:0000256" key="3">
    <source>
        <dbReference type="ARBA" id="ARBA00022692"/>
    </source>
</evidence>
<dbReference type="PIRSF" id="PIRSF006483">
    <property type="entry name" value="Membrane_protein_YitT"/>
    <property type="match status" value="1"/>
</dbReference>
<dbReference type="InterPro" id="IPR003740">
    <property type="entry name" value="YitT"/>
</dbReference>
<proteinExistence type="predicted"/>
<feature type="transmembrane region" description="Helical" evidence="6">
    <location>
        <begin position="83"/>
        <end position="101"/>
    </location>
</feature>
<dbReference type="GO" id="GO:0005886">
    <property type="term" value="C:plasma membrane"/>
    <property type="evidence" value="ECO:0007669"/>
    <property type="project" value="UniProtKB-SubCell"/>
</dbReference>